<feature type="chain" id="PRO_5013264215" description="ABC transporter substrate-binding protein" evidence="6">
    <location>
        <begin position="20"/>
        <end position="445"/>
    </location>
</feature>
<protein>
    <recommendedName>
        <fullName evidence="9">ABC transporter substrate-binding protein</fullName>
    </recommendedName>
</protein>
<feature type="region of interest" description="Disordered" evidence="5">
    <location>
        <begin position="28"/>
        <end position="71"/>
    </location>
</feature>
<dbReference type="Pfam" id="PF13416">
    <property type="entry name" value="SBP_bac_8"/>
    <property type="match status" value="1"/>
</dbReference>
<sequence>MKRFVSLMTLMALVALLLAACGGQTPPPVVDVPPTTEPDAPDAETPADADASSEDATPEQPTPAPPTAVPDPVTITIWHNWEGEYYTTIEALFNEYGAANNAEIEFVRVADDMHEALLAAVPDDQGPDIVAWTNDQIGKNVLAMLIQPVNRRGIDDDYLRANFSPVAVNGLSFEAQTWGVPESLQTLTLIYNRDLISTEELPQDTDELIALAREFNTDERYLFVYNGRGDVHASAAWWQGAGVSLVNPNGTTGINSPEGLAAGQLIAELSTIMPQELDATMADTLFREGNAAIILQDLAAVEEYVAAGIDVGLATIPVVSSSGQPGAPFVQVNMLMLAHNAHEPAAAVELMKFYGTPEVQLRLAEVNRQVPANLEAQAQMADDPIIAGFLAQTEQGKPLPNNEFIAAMWESVSQAVEAIWTGSATPEDAIEQAEALFNEKALELR</sequence>
<feature type="compositionally biased region" description="Acidic residues" evidence="5">
    <location>
        <begin position="39"/>
        <end position="57"/>
    </location>
</feature>
<dbReference type="PROSITE" id="PS51257">
    <property type="entry name" value="PROKAR_LIPOPROTEIN"/>
    <property type="match status" value="1"/>
</dbReference>
<organism evidence="7 8">
    <name type="scientific">Candidatus Viridilinea mediisalina</name>
    <dbReference type="NCBI Taxonomy" id="2024553"/>
    <lineage>
        <taxon>Bacteria</taxon>
        <taxon>Bacillati</taxon>
        <taxon>Chloroflexota</taxon>
        <taxon>Chloroflexia</taxon>
        <taxon>Chloroflexales</taxon>
        <taxon>Chloroflexineae</taxon>
        <taxon>Oscillochloridaceae</taxon>
        <taxon>Candidatus Viridilinea</taxon>
    </lineage>
</organism>
<reference evidence="8" key="1">
    <citation type="submission" date="2017-08" db="EMBL/GenBank/DDBJ databases">
        <authorList>
            <person name="Grouzdev D.S."/>
            <person name="Gaisin V.A."/>
            <person name="Rysina M.S."/>
            <person name="Gorlenko V.M."/>
        </authorList>
    </citation>
    <scope>NUCLEOTIDE SEQUENCE [LARGE SCALE GENOMIC DNA]</scope>
    <source>
        <strain evidence="8">Kir15-3F</strain>
    </source>
</reference>
<dbReference type="OrthoDB" id="9766758at2"/>
<dbReference type="InterPro" id="IPR006059">
    <property type="entry name" value="SBP"/>
</dbReference>
<gene>
    <name evidence="7" type="ORF">CJ255_07530</name>
</gene>
<evidence type="ECO:0000313" key="8">
    <source>
        <dbReference type="Proteomes" id="UP000220527"/>
    </source>
</evidence>
<feature type="signal peptide" evidence="6">
    <location>
        <begin position="1"/>
        <end position="19"/>
    </location>
</feature>
<dbReference type="SUPFAM" id="SSF53850">
    <property type="entry name" value="Periplasmic binding protein-like II"/>
    <property type="match status" value="1"/>
</dbReference>
<keyword evidence="8" id="KW-1185">Reference proteome</keyword>
<evidence type="ECO:0008006" key="9">
    <source>
        <dbReference type="Google" id="ProtNLM"/>
    </source>
</evidence>
<dbReference type="GO" id="GO:0055052">
    <property type="term" value="C:ATP-binding cassette (ABC) transporter complex, substrate-binding subunit-containing"/>
    <property type="evidence" value="ECO:0007669"/>
    <property type="project" value="TreeGrafter"/>
</dbReference>
<dbReference type="Proteomes" id="UP000220527">
    <property type="component" value="Unassembled WGS sequence"/>
</dbReference>
<dbReference type="GO" id="GO:1901982">
    <property type="term" value="F:maltose binding"/>
    <property type="evidence" value="ECO:0007669"/>
    <property type="project" value="TreeGrafter"/>
</dbReference>
<comment type="caution">
    <text evidence="7">The sequence shown here is derived from an EMBL/GenBank/DDBJ whole genome shotgun (WGS) entry which is preliminary data.</text>
</comment>
<name>A0A2A6RLC8_9CHLR</name>
<comment type="similarity">
    <text evidence="1">Belongs to the bacterial solute-binding protein 1 family.</text>
</comment>
<dbReference type="RefSeq" id="WP_097643476.1">
    <property type="nucleotide sequence ID" value="NZ_NQWI01000024.1"/>
</dbReference>
<dbReference type="GO" id="GO:0042956">
    <property type="term" value="P:maltodextrin transmembrane transport"/>
    <property type="evidence" value="ECO:0007669"/>
    <property type="project" value="TreeGrafter"/>
</dbReference>
<evidence type="ECO:0000256" key="3">
    <source>
        <dbReference type="ARBA" id="ARBA00022597"/>
    </source>
</evidence>
<feature type="compositionally biased region" description="Pro residues" evidence="5">
    <location>
        <begin position="60"/>
        <end position="69"/>
    </location>
</feature>
<keyword evidence="2" id="KW-0813">Transport</keyword>
<evidence type="ECO:0000256" key="1">
    <source>
        <dbReference type="ARBA" id="ARBA00008520"/>
    </source>
</evidence>
<dbReference type="GO" id="GO:0015768">
    <property type="term" value="P:maltose transport"/>
    <property type="evidence" value="ECO:0007669"/>
    <property type="project" value="TreeGrafter"/>
</dbReference>
<evidence type="ECO:0000256" key="5">
    <source>
        <dbReference type="SAM" id="MobiDB-lite"/>
    </source>
</evidence>
<keyword evidence="3" id="KW-0762">Sugar transport</keyword>
<evidence type="ECO:0000256" key="2">
    <source>
        <dbReference type="ARBA" id="ARBA00022448"/>
    </source>
</evidence>
<dbReference type="PANTHER" id="PTHR30061">
    <property type="entry name" value="MALTOSE-BINDING PERIPLASMIC PROTEIN"/>
    <property type="match status" value="1"/>
</dbReference>
<dbReference type="AlphaFoldDB" id="A0A2A6RLC8"/>
<keyword evidence="4 6" id="KW-0732">Signal</keyword>
<dbReference type="PANTHER" id="PTHR30061:SF50">
    <property type="entry name" value="MALTOSE_MALTODEXTRIN-BINDING PERIPLASMIC PROTEIN"/>
    <property type="match status" value="1"/>
</dbReference>
<evidence type="ECO:0000256" key="4">
    <source>
        <dbReference type="ARBA" id="ARBA00022729"/>
    </source>
</evidence>
<dbReference type="InterPro" id="IPR006060">
    <property type="entry name" value="Maltose/Cyclodextrin-bd"/>
</dbReference>
<accession>A0A2A6RLC8</accession>
<dbReference type="GO" id="GO:0015144">
    <property type="term" value="F:carbohydrate transmembrane transporter activity"/>
    <property type="evidence" value="ECO:0007669"/>
    <property type="project" value="InterPro"/>
</dbReference>
<proteinExistence type="inferred from homology"/>
<dbReference type="Gene3D" id="3.40.190.10">
    <property type="entry name" value="Periplasmic binding protein-like II"/>
    <property type="match status" value="2"/>
</dbReference>
<dbReference type="PRINTS" id="PR00181">
    <property type="entry name" value="MALTOSEBP"/>
</dbReference>
<dbReference type="EMBL" id="NQWI01000024">
    <property type="protein sequence ID" value="PDW03668.1"/>
    <property type="molecule type" value="Genomic_DNA"/>
</dbReference>
<evidence type="ECO:0000256" key="6">
    <source>
        <dbReference type="SAM" id="SignalP"/>
    </source>
</evidence>
<evidence type="ECO:0000313" key="7">
    <source>
        <dbReference type="EMBL" id="PDW03668.1"/>
    </source>
</evidence>